<name>A0A371PRD1_STRIH</name>
<accession>A0A371PRD1</accession>
<comment type="caution">
    <text evidence="1">The sequence shown here is derived from an EMBL/GenBank/DDBJ whole genome shotgun (WGS) entry which is preliminary data.</text>
</comment>
<dbReference type="EMBL" id="QUAC01000468">
    <property type="protein sequence ID" value="REK84919.1"/>
    <property type="molecule type" value="Genomic_DNA"/>
</dbReference>
<evidence type="ECO:0000313" key="2">
    <source>
        <dbReference type="Proteomes" id="UP000262477"/>
    </source>
</evidence>
<dbReference type="InterPro" id="IPR036388">
    <property type="entry name" value="WH-like_DNA-bd_sf"/>
</dbReference>
<dbReference type="OrthoDB" id="69852at2"/>
<organism evidence="1 2">
    <name type="scientific">Streptomyces inhibens</name>
    <dbReference type="NCBI Taxonomy" id="2293571"/>
    <lineage>
        <taxon>Bacteria</taxon>
        <taxon>Bacillati</taxon>
        <taxon>Actinomycetota</taxon>
        <taxon>Actinomycetes</taxon>
        <taxon>Kitasatosporales</taxon>
        <taxon>Streptomycetaceae</taxon>
        <taxon>Streptomyces</taxon>
    </lineage>
</organism>
<keyword evidence="2" id="KW-1185">Reference proteome</keyword>
<gene>
    <name evidence="1" type="ORF">DY245_40650</name>
</gene>
<sequence length="83" mass="9200">MRGLVAHGLIRREPDPHDRRAVRLYPTMDAEHGMARIENAWAELFADALATLPADDRAALIDATPALRTLGSTLRDLRNAARD</sequence>
<reference evidence="1 2" key="1">
    <citation type="submission" date="2018-08" db="EMBL/GenBank/DDBJ databases">
        <title>Streptomyces NEAU-D10 sp. nov., a novel Actinomycete isolated from soil.</title>
        <authorList>
            <person name="Jin L."/>
        </authorList>
    </citation>
    <scope>NUCLEOTIDE SEQUENCE [LARGE SCALE GENOMIC DNA]</scope>
    <source>
        <strain evidence="1 2">NEAU-D10</strain>
    </source>
</reference>
<proteinExistence type="predicted"/>
<dbReference type="Proteomes" id="UP000262477">
    <property type="component" value="Unassembled WGS sequence"/>
</dbReference>
<dbReference type="InterPro" id="IPR036390">
    <property type="entry name" value="WH_DNA-bd_sf"/>
</dbReference>
<dbReference type="SUPFAM" id="SSF46785">
    <property type="entry name" value="Winged helix' DNA-binding domain"/>
    <property type="match status" value="1"/>
</dbReference>
<protein>
    <submittedName>
        <fullName evidence="1">MarR family transcriptional regulator</fullName>
    </submittedName>
</protein>
<dbReference type="Gene3D" id="1.10.10.10">
    <property type="entry name" value="Winged helix-like DNA-binding domain superfamily/Winged helix DNA-binding domain"/>
    <property type="match status" value="1"/>
</dbReference>
<dbReference type="AlphaFoldDB" id="A0A371PRD1"/>
<dbReference type="RefSeq" id="WP_128512115.1">
    <property type="nucleotide sequence ID" value="NZ_QUAC01000468.1"/>
</dbReference>
<evidence type="ECO:0000313" key="1">
    <source>
        <dbReference type="EMBL" id="REK84919.1"/>
    </source>
</evidence>